<evidence type="ECO:0000313" key="1">
    <source>
        <dbReference type="EMBL" id="VVN19146.1"/>
    </source>
</evidence>
<dbReference type="NCBIfam" id="NF033928">
    <property type="entry name" value="alph_xenorhab_A"/>
    <property type="match status" value="1"/>
</dbReference>
<organism evidence="1 2">
    <name type="scientific">Pseudomonas fluorescens</name>
    <dbReference type="NCBI Taxonomy" id="294"/>
    <lineage>
        <taxon>Bacteria</taxon>
        <taxon>Pseudomonadati</taxon>
        <taxon>Pseudomonadota</taxon>
        <taxon>Gammaproteobacteria</taxon>
        <taxon>Pseudomonadales</taxon>
        <taxon>Pseudomonadaceae</taxon>
        <taxon>Pseudomonas</taxon>
    </lineage>
</organism>
<dbReference type="Gene3D" id="1.20.1170.10">
    <property type="match status" value="1"/>
</dbReference>
<name>A0A5E6VY75_PSEFL</name>
<dbReference type="SUPFAM" id="SSF58100">
    <property type="entry name" value="Bacterial hemolysins"/>
    <property type="match status" value="1"/>
</dbReference>
<reference evidence="1 2" key="1">
    <citation type="submission" date="2019-09" db="EMBL/GenBank/DDBJ databases">
        <authorList>
            <person name="Chandra G."/>
            <person name="Truman W A."/>
        </authorList>
    </citation>
    <scope>NUCLEOTIDE SEQUENCE [LARGE SCALE GENOMIC DNA]</scope>
    <source>
        <strain evidence="1">PS645</strain>
    </source>
</reference>
<gene>
    <name evidence="1" type="ORF">PS645_04207</name>
</gene>
<dbReference type="CDD" id="cd22657">
    <property type="entry name" value="ClyA_XaxA-like"/>
    <property type="match status" value="1"/>
</dbReference>
<sequence length="418" mass="47116">MSTSQLWGDALKNATPEEINRFAAEAPKRLNEMSTGDNNDSVRDTGLLLTKKQIIDIRKYEAAALALPDTLPNVIDYLRYGQGQDGGSGLRPSDFLTTFQNTRSHAKRWSPLREKIMMTGQDLKNFAGSMITWGGAVQELYRELKSANVLDKHNIKTLAQLKALQIELGDKFPGIELDSDTNSSLGYFLDRIFEGIKKNFATVSGIKKDLDLFGYDLREHILPGIKLRVGLINSSSLSERIKRLKIIVEEREKEIDIKNTEYKAAVQEALKSAAGMNIAGLAMAIYMGVEAENIRLARDKLYAEQERDIQTLTNKNQTLGALARVKHDMQSLMIVAIDADIATQNLMHVWSTLYLSLNNSVEAVGRITDALSLRIFVLEFAEVVNPWEQIRSDSDRLIQVFKQADEEYERNFSVRRVQ</sequence>
<dbReference type="RefSeq" id="WP_224787734.1">
    <property type="nucleotide sequence ID" value="NZ_CABVGX010000041.1"/>
</dbReference>
<dbReference type="Proteomes" id="UP000325607">
    <property type="component" value="Unassembled WGS sequence"/>
</dbReference>
<evidence type="ECO:0000313" key="2">
    <source>
        <dbReference type="Proteomes" id="UP000325607"/>
    </source>
</evidence>
<dbReference type="EMBL" id="CABVGX010000041">
    <property type="protein sequence ID" value="VVN19146.1"/>
    <property type="molecule type" value="Genomic_DNA"/>
</dbReference>
<accession>A0A5E6VY75</accession>
<dbReference type="AlphaFoldDB" id="A0A5E6VY75"/>
<protein>
    <submittedName>
        <fullName evidence="1">Uncharacterized protein</fullName>
    </submittedName>
</protein>
<proteinExistence type="predicted"/>